<dbReference type="STRING" id="660521.SAMN04487949_1596"/>
<protein>
    <submittedName>
        <fullName evidence="2">Uncharacterized protein</fullName>
    </submittedName>
</protein>
<evidence type="ECO:0000313" key="2">
    <source>
        <dbReference type="EMBL" id="SDM42004.1"/>
    </source>
</evidence>
<evidence type="ECO:0000256" key="1">
    <source>
        <dbReference type="SAM" id="MobiDB-lite"/>
    </source>
</evidence>
<organism evidence="2 3">
    <name type="scientific">Halogranum gelatinilyticum</name>
    <dbReference type="NCBI Taxonomy" id="660521"/>
    <lineage>
        <taxon>Archaea</taxon>
        <taxon>Methanobacteriati</taxon>
        <taxon>Methanobacteriota</taxon>
        <taxon>Stenosarchaea group</taxon>
        <taxon>Halobacteria</taxon>
        <taxon>Halobacteriales</taxon>
        <taxon>Haloferacaceae</taxon>
    </lineage>
</organism>
<evidence type="ECO:0000313" key="3">
    <source>
        <dbReference type="Proteomes" id="UP000199451"/>
    </source>
</evidence>
<gene>
    <name evidence="2" type="ORF">SAMN04487949_1596</name>
</gene>
<name>A0A1G9T2M9_9EURY</name>
<reference evidence="3" key="1">
    <citation type="submission" date="2016-10" db="EMBL/GenBank/DDBJ databases">
        <authorList>
            <person name="Varghese N."/>
            <person name="Submissions S."/>
        </authorList>
    </citation>
    <scope>NUCLEOTIDE SEQUENCE [LARGE SCALE GENOMIC DNA]</scope>
    <source>
        <strain evidence="3">CGMCC 1.10119</strain>
    </source>
</reference>
<dbReference type="Proteomes" id="UP000199451">
    <property type="component" value="Unassembled WGS sequence"/>
</dbReference>
<keyword evidence="3" id="KW-1185">Reference proteome</keyword>
<dbReference type="RefSeq" id="WP_089696185.1">
    <property type="nucleotide sequence ID" value="NZ_FNHL01000002.1"/>
</dbReference>
<feature type="region of interest" description="Disordered" evidence="1">
    <location>
        <begin position="1"/>
        <end position="24"/>
    </location>
</feature>
<dbReference type="AlphaFoldDB" id="A0A1G9T2M9"/>
<proteinExistence type="predicted"/>
<sequence length="106" mass="11472">MAGDESLGDVGDRFGATVDVARPPPDDAGFFLVKRHPEADHEAFRTWLLSAVGGVDRLLLGHPDGLFVVHTTFGRAETLRGEPYVSHVGGVNVDIERLRQALTPPE</sequence>
<accession>A0A1G9T2M9</accession>
<dbReference type="OrthoDB" id="339683at2157"/>
<dbReference type="EMBL" id="FNHL01000002">
    <property type="protein sequence ID" value="SDM42004.1"/>
    <property type="molecule type" value="Genomic_DNA"/>
</dbReference>